<feature type="signal peptide" evidence="1">
    <location>
        <begin position="1"/>
        <end position="28"/>
    </location>
</feature>
<keyword evidence="3" id="KW-1185">Reference proteome</keyword>
<evidence type="ECO:0000313" key="2">
    <source>
        <dbReference type="EMBL" id="KAK2755458.1"/>
    </source>
</evidence>
<evidence type="ECO:0000256" key="1">
    <source>
        <dbReference type="SAM" id="SignalP"/>
    </source>
</evidence>
<feature type="chain" id="PRO_5042224939" description="WW domain-containing protein" evidence="1">
    <location>
        <begin position="29"/>
        <end position="366"/>
    </location>
</feature>
<name>A0AAE0D713_COLKA</name>
<reference evidence="2" key="1">
    <citation type="submission" date="2023-02" db="EMBL/GenBank/DDBJ databases">
        <title>Colletotrichum kahawae CIFC_Que2 genome sequencing and assembly.</title>
        <authorList>
            <person name="Baroncelli R."/>
        </authorList>
    </citation>
    <scope>NUCLEOTIDE SEQUENCE</scope>
    <source>
        <strain evidence="2">CIFC_Que2</strain>
    </source>
</reference>
<proteinExistence type="predicted"/>
<evidence type="ECO:0008006" key="4">
    <source>
        <dbReference type="Google" id="ProtNLM"/>
    </source>
</evidence>
<gene>
    <name evidence="2" type="ORF">CKAH01_01350</name>
</gene>
<comment type="caution">
    <text evidence="2">The sequence shown here is derived from an EMBL/GenBank/DDBJ whole genome shotgun (WGS) entry which is preliminary data.</text>
</comment>
<dbReference type="EMBL" id="VYYT01000222">
    <property type="protein sequence ID" value="KAK2755458.1"/>
    <property type="molecule type" value="Genomic_DNA"/>
</dbReference>
<organism evidence="2 3">
    <name type="scientific">Colletotrichum kahawae</name>
    <name type="common">Coffee berry disease fungus</name>
    <dbReference type="NCBI Taxonomy" id="34407"/>
    <lineage>
        <taxon>Eukaryota</taxon>
        <taxon>Fungi</taxon>
        <taxon>Dikarya</taxon>
        <taxon>Ascomycota</taxon>
        <taxon>Pezizomycotina</taxon>
        <taxon>Sordariomycetes</taxon>
        <taxon>Hypocreomycetidae</taxon>
        <taxon>Glomerellales</taxon>
        <taxon>Glomerellaceae</taxon>
        <taxon>Colletotrichum</taxon>
        <taxon>Colletotrichum gloeosporioides species complex</taxon>
    </lineage>
</organism>
<keyword evidence="1" id="KW-0732">Signal</keyword>
<dbReference type="Proteomes" id="UP001281614">
    <property type="component" value="Unassembled WGS sequence"/>
</dbReference>
<accession>A0AAE0D713</accession>
<evidence type="ECO:0000313" key="3">
    <source>
        <dbReference type="Proteomes" id="UP001281614"/>
    </source>
</evidence>
<sequence>MSSAAVFFSRLRSLSLPLLLLQAVLLTASPTPPPTLAEIAALAKREGQFPTAADFDGRVKKGEYLRTLMPVDNAGAAAANGGASVVSPFQDPAGTAQWGWSLDTWWYPFDGGLTPSNTKFLQEAFADPAFPVDEKTEAVVYYDHDKKFKKADGTEGGPSLGSYSNVVNPTAGALIFDVNMSPKYAVGTYGLGDVPDMDTLSDFAFFQWLQGCQAKKVDPKSLKVVFRSHITYGPTYNLVLEALKQAGQKRVPGWNDRVTFKMGTREGDAILGSTHGAGTAWMLIQHKDALGVKEITEAVVWGMVQPKSLADKPGPAEGFEFDADRGSSVRQRFNSRLVFAAIWVLIRLVISSGPGENLPLMRVLEV</sequence>
<dbReference type="AlphaFoldDB" id="A0AAE0D713"/>
<protein>
    <recommendedName>
        <fullName evidence="4">WW domain-containing protein</fullName>
    </recommendedName>
</protein>